<gene>
    <name evidence="4" type="primary">cmcH</name>
    <name evidence="4" type="ORF">AJAP_23550</name>
</gene>
<evidence type="ECO:0000313" key="5">
    <source>
        <dbReference type="Proteomes" id="UP000028492"/>
    </source>
</evidence>
<feature type="domain" description="Carbamoyltransferase" evidence="2">
    <location>
        <begin position="268"/>
        <end position="310"/>
    </location>
</feature>
<dbReference type="HOGENOM" id="CLU_014411_2_2_11"/>
<evidence type="ECO:0000259" key="3">
    <source>
        <dbReference type="Pfam" id="PF16861"/>
    </source>
</evidence>
<evidence type="ECO:0000259" key="2">
    <source>
        <dbReference type="Pfam" id="PF02543"/>
    </source>
</evidence>
<dbReference type="Pfam" id="PF16861">
    <property type="entry name" value="Carbam_trans_C"/>
    <property type="match status" value="1"/>
</dbReference>
<reference evidence="4 5" key="1">
    <citation type="journal article" date="2014" name="J. Biotechnol.">
        <title>Complete genome sequence of the actinobacterium Amycolatopsis japonica MG417-CF17(T) (=DSM 44213T) producing (S,S)-N,N'-ethylenediaminedisuccinic acid.</title>
        <authorList>
            <person name="Stegmann E."/>
            <person name="Albersmeier A."/>
            <person name="Spohn M."/>
            <person name="Gert H."/>
            <person name="Weber T."/>
            <person name="Wohlleben W."/>
            <person name="Kalinowski J."/>
            <person name="Ruckert C."/>
        </authorList>
    </citation>
    <scope>NUCLEOTIDE SEQUENCE [LARGE SCALE GENOMIC DNA]</scope>
    <source>
        <strain evidence="5">MG417-CF17 (DSM 44213)</strain>
    </source>
</reference>
<dbReference type="AlphaFoldDB" id="A0A075UYM4"/>
<feature type="domain" description="Carbamoyltransferase C-terminal" evidence="3">
    <location>
        <begin position="354"/>
        <end position="517"/>
    </location>
</feature>
<dbReference type="PANTHER" id="PTHR34847">
    <property type="entry name" value="NODULATION PROTEIN U"/>
    <property type="match status" value="1"/>
</dbReference>
<dbReference type="InterPro" id="IPR031730">
    <property type="entry name" value="Carbam_trans_C"/>
</dbReference>
<evidence type="ECO:0000313" key="4">
    <source>
        <dbReference type="EMBL" id="AIG77561.1"/>
    </source>
</evidence>
<name>A0A075UYM4_9PSEU</name>
<dbReference type="Proteomes" id="UP000028492">
    <property type="component" value="Chromosome"/>
</dbReference>
<dbReference type="InterPro" id="IPR038152">
    <property type="entry name" value="Carbam_trans_C_sf"/>
</dbReference>
<dbReference type="Gene3D" id="3.30.420.40">
    <property type="match status" value="1"/>
</dbReference>
<keyword evidence="5" id="KW-1185">Reference proteome</keyword>
<dbReference type="STRING" id="208439.AJAP_23550"/>
<dbReference type="Pfam" id="PF02543">
    <property type="entry name" value="Carbam_trans_N"/>
    <property type="match status" value="1"/>
</dbReference>
<comment type="similarity">
    <text evidence="1">Belongs to the NodU/CmcH family.</text>
</comment>
<evidence type="ECO:0000256" key="1">
    <source>
        <dbReference type="ARBA" id="ARBA00006129"/>
    </source>
</evidence>
<sequence length="522" mass="57875">MLILSMKEGHDGGIVAIEDGKLLFALESEKDNYPRYDRITGELMARAAGMLDKQPDVVALGGWVKGEFSVEPPSRTGYFGVGEGAISDEAGKFFGKDVRYFSSTHERSHIYTSLGMAPAAPGQAYYSLVWEGNIGDFYRIDERGEATHLQHVLTDPGAKYAYLFALADPGFPLGKGKFRFNDAGKQMALTGFAEPGPLTPDEQKTIDFILDRDGIILGLSKEEMSWSHLYNAGVWSQEYRNAAAKHSQAIFNRFYDYAEKNLTEGLPLLISGGCGLNCDWNRLWRESGLFSSVFVPPCPNDSGSALGTAIDAQWFYTGQATIEWDVYAGENFVEDVVPDPAKYETRPLVASEVAKYIKDGNIIGWARGRYEMGPRALGNRSILAAPFTVDTTVRLNKIKRREDYRPIAPIALESDAPKWFVGSVQDPYMLYFNHVTSDELKAITHVDGTARTQTVTRERNAGITDLLEAFREQTGFSVLCNTSLNNNGRGFLNRTSDLIEYGETYGLDGYVINDTFVTPRAS</sequence>
<dbReference type="eggNOG" id="COG2192">
    <property type="taxonomic scope" value="Bacteria"/>
</dbReference>
<keyword evidence="4" id="KW-0808">Transferase</keyword>
<dbReference type="InterPro" id="IPR051338">
    <property type="entry name" value="NodU/CmcH_Carbamoyltrnsfr"/>
</dbReference>
<dbReference type="EMBL" id="CP008953">
    <property type="protein sequence ID" value="AIG77561.1"/>
    <property type="molecule type" value="Genomic_DNA"/>
</dbReference>
<dbReference type="EC" id="2.1.3.-" evidence="4"/>
<dbReference type="RefSeq" id="WP_037344321.1">
    <property type="nucleotide sequence ID" value="NZ_CP008953.1"/>
</dbReference>
<dbReference type="KEGG" id="aja:AJAP_23550"/>
<dbReference type="Gene3D" id="3.90.870.20">
    <property type="entry name" value="Carbamoyltransferase, C-terminal domain"/>
    <property type="match status" value="1"/>
</dbReference>
<dbReference type="GO" id="GO:0016740">
    <property type="term" value="F:transferase activity"/>
    <property type="evidence" value="ECO:0007669"/>
    <property type="project" value="UniProtKB-KW"/>
</dbReference>
<dbReference type="InterPro" id="IPR003696">
    <property type="entry name" value="Carbtransf_dom"/>
</dbReference>
<dbReference type="PANTHER" id="PTHR34847:SF1">
    <property type="entry name" value="NODULATION PROTEIN U"/>
    <property type="match status" value="1"/>
</dbReference>
<organism evidence="4 5">
    <name type="scientific">Amycolatopsis japonica</name>
    <dbReference type="NCBI Taxonomy" id="208439"/>
    <lineage>
        <taxon>Bacteria</taxon>
        <taxon>Bacillati</taxon>
        <taxon>Actinomycetota</taxon>
        <taxon>Actinomycetes</taxon>
        <taxon>Pseudonocardiales</taxon>
        <taxon>Pseudonocardiaceae</taxon>
        <taxon>Amycolatopsis</taxon>
        <taxon>Amycolatopsis japonica group</taxon>
    </lineage>
</organism>
<accession>A0A075UYM4</accession>
<protein>
    <submittedName>
        <fullName evidence="4">3'-hydroxymethylcephem-O-carbamoyltransferase</fullName>
        <ecNumber evidence="4">2.1.3.-</ecNumber>
    </submittedName>
</protein>
<proteinExistence type="inferred from homology"/>